<keyword evidence="1" id="KW-0472">Membrane</keyword>
<dbReference type="AlphaFoldDB" id="A0A6C0L4H5"/>
<keyword evidence="1" id="KW-0812">Transmembrane</keyword>
<keyword evidence="1" id="KW-1133">Transmembrane helix</keyword>
<evidence type="ECO:0000256" key="1">
    <source>
        <dbReference type="SAM" id="Phobius"/>
    </source>
</evidence>
<sequence>MDLSIVKQIFILFVLCVTIILICRNCCECCNCCECWEWKWKKKNQVHPPQIVNAFPIMIRDNEELVIAEYTERDENIPIVDAIVINL</sequence>
<organism evidence="2">
    <name type="scientific">viral metagenome</name>
    <dbReference type="NCBI Taxonomy" id="1070528"/>
    <lineage>
        <taxon>unclassified sequences</taxon>
        <taxon>metagenomes</taxon>
        <taxon>organismal metagenomes</taxon>
    </lineage>
</organism>
<reference evidence="2" key="1">
    <citation type="journal article" date="2020" name="Nature">
        <title>Giant virus diversity and host interactions through global metagenomics.</title>
        <authorList>
            <person name="Schulz F."/>
            <person name="Roux S."/>
            <person name="Paez-Espino D."/>
            <person name="Jungbluth S."/>
            <person name="Walsh D.A."/>
            <person name="Denef V.J."/>
            <person name="McMahon K.D."/>
            <person name="Konstantinidis K.T."/>
            <person name="Eloe-Fadrosh E.A."/>
            <person name="Kyrpides N.C."/>
            <person name="Woyke T."/>
        </authorList>
    </citation>
    <scope>NUCLEOTIDE SEQUENCE</scope>
    <source>
        <strain evidence="2">GVMAG-S-ERX555907-94</strain>
    </source>
</reference>
<protein>
    <submittedName>
        <fullName evidence="2">Uncharacterized protein</fullName>
    </submittedName>
</protein>
<feature type="transmembrane region" description="Helical" evidence="1">
    <location>
        <begin position="5"/>
        <end position="22"/>
    </location>
</feature>
<accession>A0A6C0L4H5</accession>
<evidence type="ECO:0000313" key="2">
    <source>
        <dbReference type="EMBL" id="QHU23368.1"/>
    </source>
</evidence>
<dbReference type="EMBL" id="MN741027">
    <property type="protein sequence ID" value="QHU23368.1"/>
    <property type="molecule type" value="Genomic_DNA"/>
</dbReference>
<name>A0A6C0L4H5_9ZZZZ</name>
<proteinExistence type="predicted"/>